<evidence type="ECO:0000256" key="2">
    <source>
        <dbReference type="ARBA" id="ARBA00022490"/>
    </source>
</evidence>
<feature type="domain" description="RING-type" evidence="9">
    <location>
        <begin position="106"/>
        <end position="147"/>
    </location>
</feature>
<proteinExistence type="predicted"/>
<evidence type="ECO:0000256" key="6">
    <source>
        <dbReference type="PROSITE-ProRule" id="PRU00175"/>
    </source>
</evidence>
<dbReference type="Pfam" id="PF00097">
    <property type="entry name" value="zf-C3HC4"/>
    <property type="match status" value="1"/>
</dbReference>
<protein>
    <recommendedName>
        <fullName evidence="9">RING-type domain-containing protein</fullName>
    </recommendedName>
</protein>
<evidence type="ECO:0000313" key="11">
    <source>
        <dbReference type="Proteomes" id="UP000297245"/>
    </source>
</evidence>
<feature type="region of interest" description="Disordered" evidence="8">
    <location>
        <begin position="442"/>
        <end position="490"/>
    </location>
</feature>
<accession>A0A4V4HH54</accession>
<evidence type="ECO:0000256" key="5">
    <source>
        <dbReference type="ARBA" id="ARBA00022833"/>
    </source>
</evidence>
<name>A0A4V4HH54_DENBC</name>
<dbReference type="GO" id="GO:0045944">
    <property type="term" value="P:positive regulation of transcription by RNA polymerase II"/>
    <property type="evidence" value="ECO:0007669"/>
    <property type="project" value="TreeGrafter"/>
</dbReference>
<dbReference type="GO" id="GO:0000976">
    <property type="term" value="F:transcription cis-regulatory region binding"/>
    <property type="evidence" value="ECO:0007669"/>
    <property type="project" value="TreeGrafter"/>
</dbReference>
<dbReference type="InterPro" id="IPR013083">
    <property type="entry name" value="Znf_RING/FYVE/PHD"/>
</dbReference>
<feature type="compositionally biased region" description="Low complexity" evidence="8">
    <location>
        <begin position="377"/>
        <end position="391"/>
    </location>
</feature>
<evidence type="ECO:0000256" key="3">
    <source>
        <dbReference type="ARBA" id="ARBA00022723"/>
    </source>
</evidence>
<feature type="region of interest" description="Disordered" evidence="8">
    <location>
        <begin position="377"/>
        <end position="409"/>
    </location>
</feature>
<dbReference type="SMART" id="SM00184">
    <property type="entry name" value="RING"/>
    <property type="match status" value="1"/>
</dbReference>
<feature type="compositionally biased region" description="Low complexity" evidence="8">
    <location>
        <begin position="552"/>
        <end position="562"/>
    </location>
</feature>
<dbReference type="PANTHER" id="PTHR12983:SF9">
    <property type="entry name" value="E3 UBIQUITIN-PROTEIN LIGASE RNF10"/>
    <property type="match status" value="1"/>
</dbReference>
<dbReference type="EMBL" id="ML179090">
    <property type="protein sequence ID" value="THV01456.1"/>
    <property type="molecule type" value="Genomic_DNA"/>
</dbReference>
<dbReference type="GO" id="GO:0005737">
    <property type="term" value="C:cytoplasm"/>
    <property type="evidence" value="ECO:0007669"/>
    <property type="project" value="UniProtKB-SubCell"/>
</dbReference>
<keyword evidence="11" id="KW-1185">Reference proteome</keyword>
<feature type="compositionally biased region" description="Low complexity" evidence="8">
    <location>
        <begin position="691"/>
        <end position="718"/>
    </location>
</feature>
<feature type="compositionally biased region" description="Low complexity" evidence="8">
    <location>
        <begin position="473"/>
        <end position="486"/>
    </location>
</feature>
<dbReference type="PANTHER" id="PTHR12983">
    <property type="entry name" value="RING FINGER 10 FAMILY MEMBER"/>
    <property type="match status" value="1"/>
</dbReference>
<evidence type="ECO:0000256" key="4">
    <source>
        <dbReference type="ARBA" id="ARBA00022771"/>
    </source>
</evidence>
<feature type="region of interest" description="Disordered" evidence="8">
    <location>
        <begin position="542"/>
        <end position="799"/>
    </location>
</feature>
<keyword evidence="5" id="KW-0862">Zinc</keyword>
<dbReference type="Proteomes" id="UP000297245">
    <property type="component" value="Unassembled WGS sequence"/>
</dbReference>
<evidence type="ECO:0000313" key="10">
    <source>
        <dbReference type="EMBL" id="THV01456.1"/>
    </source>
</evidence>
<dbReference type="Gene3D" id="3.30.40.10">
    <property type="entry name" value="Zinc/RING finger domain, C3HC4 (zinc finger)"/>
    <property type="match status" value="1"/>
</dbReference>
<organism evidence="10 11">
    <name type="scientific">Dendrothele bispora (strain CBS 962.96)</name>
    <dbReference type="NCBI Taxonomy" id="1314807"/>
    <lineage>
        <taxon>Eukaryota</taxon>
        <taxon>Fungi</taxon>
        <taxon>Dikarya</taxon>
        <taxon>Basidiomycota</taxon>
        <taxon>Agaricomycotina</taxon>
        <taxon>Agaricomycetes</taxon>
        <taxon>Agaricomycetidae</taxon>
        <taxon>Agaricales</taxon>
        <taxon>Agaricales incertae sedis</taxon>
        <taxon>Dendrothele</taxon>
    </lineage>
</organism>
<feature type="compositionally biased region" description="Basic and acidic residues" evidence="8">
    <location>
        <begin position="667"/>
        <end position="683"/>
    </location>
</feature>
<feature type="compositionally biased region" description="Gly residues" evidence="8">
    <location>
        <begin position="761"/>
        <end position="782"/>
    </location>
</feature>
<evidence type="ECO:0000259" key="9">
    <source>
        <dbReference type="PROSITE" id="PS50089"/>
    </source>
</evidence>
<dbReference type="GO" id="GO:0008270">
    <property type="term" value="F:zinc ion binding"/>
    <property type="evidence" value="ECO:0007669"/>
    <property type="project" value="UniProtKB-KW"/>
</dbReference>
<evidence type="ECO:0000256" key="1">
    <source>
        <dbReference type="ARBA" id="ARBA00004496"/>
    </source>
</evidence>
<dbReference type="InterPro" id="IPR039739">
    <property type="entry name" value="MAG2/RNF10"/>
</dbReference>
<dbReference type="PROSITE" id="PS00518">
    <property type="entry name" value="ZF_RING_1"/>
    <property type="match status" value="1"/>
</dbReference>
<dbReference type="SUPFAM" id="SSF57850">
    <property type="entry name" value="RING/U-box"/>
    <property type="match status" value="1"/>
</dbReference>
<feature type="compositionally biased region" description="Polar residues" evidence="8">
    <location>
        <begin position="563"/>
        <end position="577"/>
    </location>
</feature>
<dbReference type="InterPro" id="IPR001841">
    <property type="entry name" value="Znf_RING"/>
</dbReference>
<feature type="coiled-coil region" evidence="7">
    <location>
        <begin position="315"/>
        <end position="362"/>
    </location>
</feature>
<sequence>MSSPSKRKVSHESLNLNHLLNFSLPPRQSHFSSGHGPAVSRRSYRKTGNQGGIWNKERFVNAQYRFIMNPAGDYTVHFADPDIFFQWHDILQVIIPRLEGTGHTTCPICLSPPTAPRMTKCGHVFCYPCILHYLHTSENKWARCPICFDSVNERQLKNVKWFDGLQSTLTPLASGTLLPMRLIQRPAGTTLALPRSSTYPSSLFPTSLPTLPSASSPFSNSAPGSSGLLPTPFHFLPDVYTFSRFMLATPSQLVSDLSNDLADLEVEKRVLGGMHDEIGITFVEGAMRRVRGLISRVQGEGDVGNVETSYPWGIGSNLKERIEKARQELRTVENRAQQERQWAEKVRKAEEEREKIAEVEDEVPEEFLAIKAGGSISKSISTSSTSSATHSIPPPSQSKPKQSPSSGSSAPQMYYYYQAASGLPIYLHPLDIKILSTHFGNNTSSTEVDTRQSAPHDGAVGGAKRNRRGPRAPSSNPSSTSTTSNNGGLDYSSLPNTILVKVDAFSAGTVDEDLRKRCKYLSHLPEGADVCFVEVEWEAASQSRSHSHSDPQHQSPSQSQSSTLDQFQTGAQESTLTLIPPSSLRPFSHALSIRKSRRREKGRKDERARVRAEEREWEREWERTRLNRLGPVGSPNFTRGDGGPIQSTGVNGMNGSIDSGVVDPDSEPERGPAPELDHAETERPPSPPVPSSQDQRQPVSGVWGSRSFASAAQSHSQSPTFTPTRRNRPQTEREREDEWEIDIAWHELEERHHASVNTNARGGGGGTGSGGGTGKKNKGNGGRSKNTLVVLGGGGGRRR</sequence>
<feature type="compositionally biased region" description="Polar residues" evidence="8">
    <location>
        <begin position="645"/>
        <end position="657"/>
    </location>
</feature>
<keyword evidence="3" id="KW-0479">Metal-binding</keyword>
<dbReference type="CDD" id="cd16536">
    <property type="entry name" value="RING-HC_RNF10"/>
    <property type="match status" value="1"/>
</dbReference>
<keyword evidence="7" id="KW-0175">Coiled coil</keyword>
<dbReference type="InterPro" id="IPR017907">
    <property type="entry name" value="Znf_RING_CS"/>
</dbReference>
<dbReference type="InterPro" id="IPR018957">
    <property type="entry name" value="Znf_C3HC4_RING-type"/>
</dbReference>
<dbReference type="AlphaFoldDB" id="A0A4V4HH54"/>
<feature type="compositionally biased region" description="Low complexity" evidence="8">
    <location>
        <begin position="398"/>
        <end position="409"/>
    </location>
</feature>
<dbReference type="PROSITE" id="PS50089">
    <property type="entry name" value="ZF_RING_2"/>
    <property type="match status" value="1"/>
</dbReference>
<evidence type="ECO:0000256" key="8">
    <source>
        <dbReference type="SAM" id="MobiDB-lite"/>
    </source>
</evidence>
<evidence type="ECO:0000256" key="7">
    <source>
        <dbReference type="SAM" id="Coils"/>
    </source>
</evidence>
<reference evidence="10 11" key="1">
    <citation type="journal article" date="2019" name="Nat. Ecol. Evol.">
        <title>Megaphylogeny resolves global patterns of mushroom evolution.</title>
        <authorList>
            <person name="Varga T."/>
            <person name="Krizsan K."/>
            <person name="Foldi C."/>
            <person name="Dima B."/>
            <person name="Sanchez-Garcia M."/>
            <person name="Sanchez-Ramirez S."/>
            <person name="Szollosi G.J."/>
            <person name="Szarkandi J.G."/>
            <person name="Papp V."/>
            <person name="Albert L."/>
            <person name="Andreopoulos W."/>
            <person name="Angelini C."/>
            <person name="Antonin V."/>
            <person name="Barry K.W."/>
            <person name="Bougher N.L."/>
            <person name="Buchanan P."/>
            <person name="Buyck B."/>
            <person name="Bense V."/>
            <person name="Catcheside P."/>
            <person name="Chovatia M."/>
            <person name="Cooper J."/>
            <person name="Damon W."/>
            <person name="Desjardin D."/>
            <person name="Finy P."/>
            <person name="Geml J."/>
            <person name="Haridas S."/>
            <person name="Hughes K."/>
            <person name="Justo A."/>
            <person name="Karasinski D."/>
            <person name="Kautmanova I."/>
            <person name="Kiss B."/>
            <person name="Kocsube S."/>
            <person name="Kotiranta H."/>
            <person name="LaButti K.M."/>
            <person name="Lechner B.E."/>
            <person name="Liimatainen K."/>
            <person name="Lipzen A."/>
            <person name="Lukacs Z."/>
            <person name="Mihaltcheva S."/>
            <person name="Morgado L.N."/>
            <person name="Niskanen T."/>
            <person name="Noordeloos M.E."/>
            <person name="Ohm R.A."/>
            <person name="Ortiz-Santana B."/>
            <person name="Ovrebo C."/>
            <person name="Racz N."/>
            <person name="Riley R."/>
            <person name="Savchenko A."/>
            <person name="Shiryaev A."/>
            <person name="Soop K."/>
            <person name="Spirin V."/>
            <person name="Szebenyi C."/>
            <person name="Tomsovsky M."/>
            <person name="Tulloss R.E."/>
            <person name="Uehling J."/>
            <person name="Grigoriev I.V."/>
            <person name="Vagvolgyi C."/>
            <person name="Papp T."/>
            <person name="Martin F.M."/>
            <person name="Miettinen O."/>
            <person name="Hibbett D.S."/>
            <person name="Nagy L.G."/>
        </authorList>
    </citation>
    <scope>NUCLEOTIDE SEQUENCE [LARGE SCALE GENOMIC DNA]</scope>
    <source>
        <strain evidence="10 11">CBS 962.96</strain>
    </source>
</reference>
<comment type="subcellular location">
    <subcellularLocation>
        <location evidence="1">Cytoplasm</location>
    </subcellularLocation>
</comment>
<feature type="compositionally biased region" description="Polar residues" evidence="8">
    <location>
        <begin position="442"/>
        <end position="453"/>
    </location>
</feature>
<feature type="compositionally biased region" description="Basic and acidic residues" evidence="8">
    <location>
        <begin position="743"/>
        <end position="753"/>
    </location>
</feature>
<dbReference type="OrthoDB" id="302966at2759"/>
<keyword evidence="2" id="KW-0963">Cytoplasm</keyword>
<feature type="compositionally biased region" description="Basic residues" evidence="8">
    <location>
        <begin position="592"/>
        <end position="601"/>
    </location>
</feature>
<keyword evidence="4 6" id="KW-0863">Zinc-finger</keyword>
<feature type="compositionally biased region" description="Basic and acidic residues" evidence="8">
    <location>
        <begin position="602"/>
        <end position="625"/>
    </location>
</feature>
<gene>
    <name evidence="10" type="ORF">K435DRAFT_853857</name>
</gene>